<protein>
    <recommendedName>
        <fullName evidence="5">Secreted protein</fullName>
    </recommendedName>
</protein>
<feature type="region of interest" description="Disordered" evidence="1">
    <location>
        <begin position="108"/>
        <end position="138"/>
    </location>
</feature>
<evidence type="ECO:0000313" key="4">
    <source>
        <dbReference type="Proteomes" id="UP001374535"/>
    </source>
</evidence>
<dbReference type="Proteomes" id="UP001374535">
    <property type="component" value="Chromosome 1"/>
</dbReference>
<dbReference type="AlphaFoldDB" id="A0AAQ3P7I2"/>
<keyword evidence="2" id="KW-0732">Signal</keyword>
<sequence length="138" mass="14497">MTCGSILGSIDIAVWIACTISPGSGSANTTMSSGKTSGTPPTRVLTVNSPQLAASNMAMQKASVKEQVKKICPDIRTDRTCVCGTAPNKSTLSKRECFSLISSNRTRLGPSPPIMNRTLGCNRHTSGMTSTSKSAPFR</sequence>
<name>A0AAQ3P7I2_VIGMU</name>
<evidence type="ECO:0008006" key="5">
    <source>
        <dbReference type="Google" id="ProtNLM"/>
    </source>
</evidence>
<reference evidence="3 4" key="1">
    <citation type="journal article" date="2023" name="Life. Sci Alliance">
        <title>Evolutionary insights into 3D genome organization and epigenetic landscape of Vigna mungo.</title>
        <authorList>
            <person name="Junaid A."/>
            <person name="Singh B."/>
            <person name="Bhatia S."/>
        </authorList>
    </citation>
    <scope>NUCLEOTIDE SEQUENCE [LARGE SCALE GENOMIC DNA]</scope>
    <source>
        <strain evidence="3">Urdbean</strain>
    </source>
</reference>
<gene>
    <name evidence="3" type="ORF">V8G54_001253</name>
</gene>
<feature type="signal peptide" evidence="2">
    <location>
        <begin position="1"/>
        <end position="25"/>
    </location>
</feature>
<accession>A0AAQ3P7I2</accession>
<organism evidence="3 4">
    <name type="scientific">Vigna mungo</name>
    <name type="common">Black gram</name>
    <name type="synonym">Phaseolus mungo</name>
    <dbReference type="NCBI Taxonomy" id="3915"/>
    <lineage>
        <taxon>Eukaryota</taxon>
        <taxon>Viridiplantae</taxon>
        <taxon>Streptophyta</taxon>
        <taxon>Embryophyta</taxon>
        <taxon>Tracheophyta</taxon>
        <taxon>Spermatophyta</taxon>
        <taxon>Magnoliopsida</taxon>
        <taxon>eudicotyledons</taxon>
        <taxon>Gunneridae</taxon>
        <taxon>Pentapetalae</taxon>
        <taxon>rosids</taxon>
        <taxon>fabids</taxon>
        <taxon>Fabales</taxon>
        <taxon>Fabaceae</taxon>
        <taxon>Papilionoideae</taxon>
        <taxon>50 kb inversion clade</taxon>
        <taxon>NPAAA clade</taxon>
        <taxon>indigoferoid/millettioid clade</taxon>
        <taxon>Phaseoleae</taxon>
        <taxon>Vigna</taxon>
    </lineage>
</organism>
<keyword evidence="4" id="KW-1185">Reference proteome</keyword>
<dbReference type="EMBL" id="CP144700">
    <property type="protein sequence ID" value="WVZ22709.1"/>
    <property type="molecule type" value="Genomic_DNA"/>
</dbReference>
<evidence type="ECO:0000256" key="2">
    <source>
        <dbReference type="SAM" id="SignalP"/>
    </source>
</evidence>
<evidence type="ECO:0000313" key="3">
    <source>
        <dbReference type="EMBL" id="WVZ22709.1"/>
    </source>
</evidence>
<evidence type="ECO:0000256" key="1">
    <source>
        <dbReference type="SAM" id="MobiDB-lite"/>
    </source>
</evidence>
<proteinExistence type="predicted"/>
<feature type="compositionally biased region" description="Polar residues" evidence="1">
    <location>
        <begin position="123"/>
        <end position="138"/>
    </location>
</feature>
<feature type="chain" id="PRO_5042969452" description="Secreted protein" evidence="2">
    <location>
        <begin position="26"/>
        <end position="138"/>
    </location>
</feature>